<name>A0A6G0T1Y5_APHGL</name>
<sequence length="225" mass="26949">MFKNLMCKLSRSNHNIPTAIPTTNVRLKWLRYCSTIIGRMPHITKVLMNISKHTPSSCIGSMTTDKILILEKRVVKWTPLCCIVGNYNIDVLNNKFDSNEWYHYYHCIFVVYVYCFNGLNTPKFKFSNNYCKPNLWKILYIFNSRLLIQKKTYGKLSVEFFNLKYKHKKFYDFSTTYKITTKNLNYKRLYKKKITRKEPCIKFSIFLSTLKKKEILRKIENFSCL</sequence>
<organism evidence="1 2">
    <name type="scientific">Aphis glycines</name>
    <name type="common">Soybean aphid</name>
    <dbReference type="NCBI Taxonomy" id="307491"/>
    <lineage>
        <taxon>Eukaryota</taxon>
        <taxon>Metazoa</taxon>
        <taxon>Ecdysozoa</taxon>
        <taxon>Arthropoda</taxon>
        <taxon>Hexapoda</taxon>
        <taxon>Insecta</taxon>
        <taxon>Pterygota</taxon>
        <taxon>Neoptera</taxon>
        <taxon>Paraneoptera</taxon>
        <taxon>Hemiptera</taxon>
        <taxon>Sternorrhyncha</taxon>
        <taxon>Aphidomorpha</taxon>
        <taxon>Aphidoidea</taxon>
        <taxon>Aphididae</taxon>
        <taxon>Aphidini</taxon>
        <taxon>Aphis</taxon>
        <taxon>Aphis</taxon>
    </lineage>
</organism>
<protein>
    <submittedName>
        <fullName evidence="1">Uncharacterized protein</fullName>
    </submittedName>
</protein>
<evidence type="ECO:0000313" key="1">
    <source>
        <dbReference type="EMBL" id="KAE9523917.1"/>
    </source>
</evidence>
<accession>A0A6G0T1Y5</accession>
<keyword evidence="2" id="KW-1185">Reference proteome</keyword>
<proteinExistence type="predicted"/>
<dbReference type="Proteomes" id="UP000475862">
    <property type="component" value="Unassembled WGS sequence"/>
</dbReference>
<dbReference type="AlphaFoldDB" id="A0A6G0T1Y5"/>
<evidence type="ECO:0000313" key="2">
    <source>
        <dbReference type="Proteomes" id="UP000475862"/>
    </source>
</evidence>
<dbReference type="EMBL" id="VYZN01000074">
    <property type="protein sequence ID" value="KAE9523917.1"/>
    <property type="molecule type" value="Genomic_DNA"/>
</dbReference>
<comment type="caution">
    <text evidence="1">The sequence shown here is derived from an EMBL/GenBank/DDBJ whole genome shotgun (WGS) entry which is preliminary data.</text>
</comment>
<reference evidence="1 2" key="1">
    <citation type="submission" date="2019-08" db="EMBL/GenBank/DDBJ databases">
        <title>The genome of the soybean aphid Biotype 1, its phylome, world population structure and adaptation to the North American continent.</title>
        <authorList>
            <person name="Giordano R."/>
            <person name="Donthu R.K."/>
            <person name="Hernandez A.G."/>
            <person name="Wright C.L."/>
            <person name="Zimin A.V."/>
        </authorList>
    </citation>
    <scope>NUCLEOTIDE SEQUENCE [LARGE SCALE GENOMIC DNA]</scope>
    <source>
        <tissue evidence="1">Whole aphids</tissue>
    </source>
</reference>
<gene>
    <name evidence="1" type="ORF">AGLY_015564</name>
</gene>